<name>A0A560ESJ0_9PROT</name>
<evidence type="ECO:0000313" key="2">
    <source>
        <dbReference type="EMBL" id="TWB12332.1"/>
    </source>
</evidence>
<sequence length="126" mass="13601">MSTQEPNYDALLRANLERVFNERDAAKRAEAIDEIYATDPVMYEPDNIVQGCAAISDIAGNLLDQFGPTFRFTPTGRAVGHHGLAVLHWEAGPEGAPITVTGSDAAQIVDGRIARLWVLLNTPAGQ</sequence>
<dbReference type="EMBL" id="VITN01000025">
    <property type="protein sequence ID" value="TWB12332.1"/>
    <property type="molecule type" value="Genomic_DNA"/>
</dbReference>
<dbReference type="InterPro" id="IPR037401">
    <property type="entry name" value="SnoaL-like"/>
</dbReference>
<dbReference type="InterPro" id="IPR032710">
    <property type="entry name" value="NTF2-like_dom_sf"/>
</dbReference>
<gene>
    <name evidence="2" type="ORF">FBZ89_12528</name>
</gene>
<feature type="domain" description="SnoaL-like" evidence="1">
    <location>
        <begin position="25"/>
        <end position="115"/>
    </location>
</feature>
<accession>A0A560ESJ0</accession>
<evidence type="ECO:0000259" key="1">
    <source>
        <dbReference type="Pfam" id="PF12680"/>
    </source>
</evidence>
<dbReference type="RefSeq" id="WP_145753517.1">
    <property type="nucleotide sequence ID" value="NZ_VITN01000025.1"/>
</dbReference>
<protein>
    <submittedName>
        <fullName evidence="2">SnoaL-like protein</fullName>
    </submittedName>
</protein>
<dbReference type="Gene3D" id="3.10.450.50">
    <property type="match status" value="1"/>
</dbReference>
<organism evidence="2 3">
    <name type="scientific">Nitrospirillum amazonense</name>
    <dbReference type="NCBI Taxonomy" id="28077"/>
    <lineage>
        <taxon>Bacteria</taxon>
        <taxon>Pseudomonadati</taxon>
        <taxon>Pseudomonadota</taxon>
        <taxon>Alphaproteobacteria</taxon>
        <taxon>Rhodospirillales</taxon>
        <taxon>Azospirillaceae</taxon>
        <taxon>Nitrospirillum</taxon>
    </lineage>
</organism>
<dbReference type="SUPFAM" id="SSF54427">
    <property type="entry name" value="NTF2-like"/>
    <property type="match status" value="1"/>
</dbReference>
<reference evidence="2 3" key="1">
    <citation type="submission" date="2019-06" db="EMBL/GenBank/DDBJ databases">
        <title>Genomic Encyclopedia of Type Strains, Phase IV (KMG-V): Genome sequencing to study the core and pangenomes of soil and plant-associated prokaryotes.</title>
        <authorList>
            <person name="Whitman W."/>
        </authorList>
    </citation>
    <scope>NUCLEOTIDE SEQUENCE [LARGE SCALE GENOMIC DNA]</scope>
    <source>
        <strain evidence="2 3">BR 11880</strain>
    </source>
</reference>
<evidence type="ECO:0000313" key="3">
    <source>
        <dbReference type="Proteomes" id="UP000319859"/>
    </source>
</evidence>
<proteinExistence type="predicted"/>
<comment type="caution">
    <text evidence="2">The sequence shown here is derived from an EMBL/GenBank/DDBJ whole genome shotgun (WGS) entry which is preliminary data.</text>
</comment>
<dbReference type="Proteomes" id="UP000319859">
    <property type="component" value="Unassembled WGS sequence"/>
</dbReference>
<dbReference type="OrthoDB" id="7064268at2"/>
<dbReference type="Pfam" id="PF12680">
    <property type="entry name" value="SnoaL_2"/>
    <property type="match status" value="1"/>
</dbReference>
<dbReference type="AlphaFoldDB" id="A0A560ESJ0"/>